<dbReference type="InterPro" id="IPR010280">
    <property type="entry name" value="U5_MeTrfase_fam"/>
</dbReference>
<comment type="caution">
    <text evidence="8">The sequence shown here is derived from an EMBL/GenBank/DDBJ whole genome shotgun (WGS) entry which is preliminary data.</text>
</comment>
<feature type="binding site" evidence="5 6">
    <location>
        <position position="189"/>
    </location>
    <ligand>
        <name>S-adenosyl-L-methionine</name>
        <dbReference type="ChEBI" id="CHEBI:59789"/>
    </ligand>
</feature>
<organism evidence="8 9">
    <name type="scientific">Aliiglaciecola litoralis</name>
    <dbReference type="NCBI Taxonomy" id="582857"/>
    <lineage>
        <taxon>Bacteria</taxon>
        <taxon>Pseudomonadati</taxon>
        <taxon>Pseudomonadota</taxon>
        <taxon>Gammaproteobacteria</taxon>
        <taxon>Alteromonadales</taxon>
        <taxon>Alteromonadaceae</taxon>
        <taxon>Aliiglaciecola</taxon>
    </lineage>
</organism>
<dbReference type="PANTHER" id="PTHR47790:SF2">
    <property type="entry name" value="TRNA_TMRNA (URACIL-C(5))-METHYLTRANSFERASE"/>
    <property type="match status" value="1"/>
</dbReference>
<feature type="active site" description="Nucleophile" evidence="5 6">
    <location>
        <position position="323"/>
    </location>
</feature>
<evidence type="ECO:0000256" key="5">
    <source>
        <dbReference type="HAMAP-Rule" id="MF_01011"/>
    </source>
</evidence>
<dbReference type="InterPro" id="IPR029063">
    <property type="entry name" value="SAM-dependent_MTases_sf"/>
</dbReference>
<comment type="function">
    <text evidence="5">Dual-specificity methyltransferase that catalyzes the formation of 5-methyluridine at position 54 (m5U54) in all tRNAs, and that of position 341 (m5U341) in tmRNA (transfer-mRNA).</text>
</comment>
<feature type="binding site" evidence="5 6">
    <location>
        <position position="238"/>
    </location>
    <ligand>
        <name>S-adenosyl-L-methionine</name>
        <dbReference type="ChEBI" id="CHEBI:59789"/>
    </ligand>
</feature>
<feature type="binding site" evidence="5">
    <location>
        <position position="222"/>
    </location>
    <ligand>
        <name>S-adenosyl-L-methionine</name>
        <dbReference type="ChEBI" id="CHEBI:59789"/>
    </ligand>
</feature>
<dbReference type="NCBIfam" id="TIGR02143">
    <property type="entry name" value="trmA_only"/>
    <property type="match status" value="1"/>
</dbReference>
<evidence type="ECO:0000256" key="4">
    <source>
        <dbReference type="ARBA" id="ARBA00022694"/>
    </source>
</evidence>
<evidence type="ECO:0000256" key="6">
    <source>
        <dbReference type="PROSITE-ProRule" id="PRU01024"/>
    </source>
</evidence>
<feature type="binding site" evidence="5 6">
    <location>
        <position position="217"/>
    </location>
    <ligand>
        <name>S-adenosyl-L-methionine</name>
        <dbReference type="ChEBI" id="CHEBI:59789"/>
    </ligand>
</feature>
<evidence type="ECO:0000256" key="1">
    <source>
        <dbReference type="ARBA" id="ARBA00022603"/>
    </source>
</evidence>
<protein>
    <recommendedName>
        <fullName evidence="5">tRNA/tmRNA (uracil-C(5))-methyltransferase</fullName>
        <ecNumber evidence="5">2.1.1.35</ecNumber>
    </recommendedName>
    <alternativeName>
        <fullName evidence="5">tRNA (uracil(54)-C(5))-methyltransferase</fullName>
    </alternativeName>
    <alternativeName>
        <fullName evidence="5">tRNA(m5U54)-methyltransferase</fullName>
        <shortName evidence="5">RUMT</shortName>
    </alternativeName>
    <alternativeName>
        <fullName evidence="5">tmRNA (uracil(341)-C(5))-methyltransferase</fullName>
    </alternativeName>
</protein>
<dbReference type="InterPro" id="IPR030391">
    <property type="entry name" value="MeTrfase_TrmA_CS"/>
</dbReference>
<evidence type="ECO:0000256" key="2">
    <source>
        <dbReference type="ARBA" id="ARBA00022679"/>
    </source>
</evidence>
<dbReference type="RefSeq" id="WP_343856730.1">
    <property type="nucleotide sequence ID" value="NZ_BAAAFD010000002.1"/>
</dbReference>
<feature type="active site" evidence="7">
    <location>
        <position position="323"/>
    </location>
</feature>
<dbReference type="Gene3D" id="3.40.50.150">
    <property type="entry name" value="Vaccinia Virus protein VP39"/>
    <property type="match status" value="1"/>
</dbReference>
<evidence type="ECO:0000256" key="7">
    <source>
        <dbReference type="PROSITE-ProRule" id="PRU10015"/>
    </source>
</evidence>
<evidence type="ECO:0000313" key="9">
    <source>
        <dbReference type="Proteomes" id="UP001500359"/>
    </source>
</evidence>
<dbReference type="PROSITE" id="PS01230">
    <property type="entry name" value="TRMA_1"/>
    <property type="match status" value="1"/>
</dbReference>
<evidence type="ECO:0000313" key="8">
    <source>
        <dbReference type="EMBL" id="GAA0853860.1"/>
    </source>
</evidence>
<dbReference type="EMBL" id="BAAAFD010000002">
    <property type="protein sequence ID" value="GAA0853860.1"/>
    <property type="molecule type" value="Genomic_DNA"/>
</dbReference>
<keyword evidence="3 5" id="KW-0949">S-adenosyl-L-methionine</keyword>
<dbReference type="InterPro" id="IPR011869">
    <property type="entry name" value="TrmA_MeTrfase"/>
</dbReference>
<dbReference type="PROSITE" id="PS01231">
    <property type="entry name" value="TRMA_2"/>
    <property type="match status" value="1"/>
</dbReference>
<proteinExistence type="inferred from homology"/>
<dbReference type="PANTHER" id="PTHR47790">
    <property type="entry name" value="TRNA/TMRNA (URACIL-C(5))-METHYLTRANSFERASE"/>
    <property type="match status" value="1"/>
</dbReference>
<dbReference type="Pfam" id="PF05958">
    <property type="entry name" value="tRNA_U5-meth_tr"/>
    <property type="match status" value="1"/>
</dbReference>
<feature type="binding site" evidence="5 6">
    <location>
        <position position="298"/>
    </location>
    <ligand>
        <name>S-adenosyl-L-methionine</name>
        <dbReference type="ChEBI" id="CHEBI:59789"/>
    </ligand>
</feature>
<evidence type="ECO:0000256" key="3">
    <source>
        <dbReference type="ARBA" id="ARBA00022691"/>
    </source>
</evidence>
<dbReference type="SUPFAM" id="SSF53335">
    <property type="entry name" value="S-adenosyl-L-methionine-dependent methyltransferases"/>
    <property type="match status" value="1"/>
</dbReference>
<dbReference type="HAMAP" id="MF_01011">
    <property type="entry name" value="RNA_methyltr_TrmA"/>
    <property type="match status" value="1"/>
</dbReference>
<gene>
    <name evidence="5 8" type="primary">trmA</name>
    <name evidence="8" type="ORF">GCM10009114_07790</name>
</gene>
<dbReference type="PROSITE" id="PS51687">
    <property type="entry name" value="SAM_MT_RNA_M5U"/>
    <property type="match status" value="1"/>
</dbReference>
<keyword evidence="1 5" id="KW-0489">Methyltransferase</keyword>
<dbReference type="Proteomes" id="UP001500359">
    <property type="component" value="Unassembled WGS sequence"/>
</dbReference>
<comment type="catalytic activity">
    <reaction evidence="5">
        <text>uridine(341) in tmRNA + S-adenosyl-L-methionine = 5-methyluridine(341) in tmRNA + S-adenosyl-L-homocysteine + H(+)</text>
        <dbReference type="Rhea" id="RHEA:43612"/>
        <dbReference type="Rhea" id="RHEA-COMP:10630"/>
        <dbReference type="Rhea" id="RHEA-COMP:10631"/>
        <dbReference type="ChEBI" id="CHEBI:15378"/>
        <dbReference type="ChEBI" id="CHEBI:57856"/>
        <dbReference type="ChEBI" id="CHEBI:59789"/>
        <dbReference type="ChEBI" id="CHEBI:65315"/>
        <dbReference type="ChEBI" id="CHEBI:74447"/>
    </reaction>
</comment>
<accession>A0ABN1LEW4</accession>
<reference evidence="8 9" key="1">
    <citation type="journal article" date="2019" name="Int. J. Syst. Evol. Microbiol.">
        <title>The Global Catalogue of Microorganisms (GCM) 10K type strain sequencing project: providing services to taxonomists for standard genome sequencing and annotation.</title>
        <authorList>
            <consortium name="The Broad Institute Genomics Platform"/>
            <consortium name="The Broad Institute Genome Sequencing Center for Infectious Disease"/>
            <person name="Wu L."/>
            <person name="Ma J."/>
        </authorList>
    </citation>
    <scope>NUCLEOTIDE SEQUENCE [LARGE SCALE GENOMIC DNA]</scope>
    <source>
        <strain evidence="8 9">JCM 15896</strain>
    </source>
</reference>
<dbReference type="Gene3D" id="2.40.50.1070">
    <property type="match status" value="1"/>
</dbReference>
<dbReference type="InterPro" id="IPR030390">
    <property type="entry name" value="MeTrfase_TrmA_AS"/>
</dbReference>
<dbReference type="EC" id="2.1.1.35" evidence="5"/>
<comment type="catalytic activity">
    <reaction evidence="5">
        <text>uridine(54) in tRNA + S-adenosyl-L-methionine = 5-methyluridine(54) in tRNA + S-adenosyl-L-homocysteine + H(+)</text>
        <dbReference type="Rhea" id="RHEA:42712"/>
        <dbReference type="Rhea" id="RHEA-COMP:10167"/>
        <dbReference type="Rhea" id="RHEA-COMP:10193"/>
        <dbReference type="ChEBI" id="CHEBI:15378"/>
        <dbReference type="ChEBI" id="CHEBI:57856"/>
        <dbReference type="ChEBI" id="CHEBI:59789"/>
        <dbReference type="ChEBI" id="CHEBI:65315"/>
        <dbReference type="ChEBI" id="CHEBI:74447"/>
        <dbReference type="EC" id="2.1.1.35"/>
    </reaction>
</comment>
<keyword evidence="2 5" id="KW-0808">Transferase</keyword>
<name>A0ABN1LEW4_9ALTE</name>
<feature type="active site" description="Proton acceptor" evidence="5">
    <location>
        <position position="357"/>
    </location>
</feature>
<sequence>MRPTEIDPSQYAAQLKHKEAHLEQQFNSFTMPSLEVFGSEPLHYRMRAEFRVWHQGDDLFHIMFDNQTKQKYKVEHFPPASLLINQVMTDLLDLIRHNELARRKLFQIDYLSTLSDEIVVSMLYHKPLDEHWEREIEGILKTLRLSYKIDIVGRARKQKWVKDKDYVTEVLPIADRNYQFQQIENSFTQPNAGVNIKMIEWALDVTQQSQGDLLELYCGLGNFSIPMAQNFERVLATEISKTSVQAAQQNIADNGLDNVTIIRMSSEEFVEAQLGKRQFNRLSGVDLQSYNCQTVLVDPPRAGLDETTVEMVSNYQNIVYISCNPTTLQENLAVLSKTHDVQRFALFDQFPYTHHVEAGVYLVKR</sequence>
<keyword evidence="4 5" id="KW-0819">tRNA processing</keyword>
<comment type="similarity">
    <text evidence="5">Belongs to the class I-like SAM-binding methyltransferase superfamily. RNA M5U methyltransferase family. TrmA subfamily.</text>
</comment>
<dbReference type="CDD" id="cd02440">
    <property type="entry name" value="AdoMet_MTases"/>
    <property type="match status" value="1"/>
</dbReference>
<keyword evidence="9" id="KW-1185">Reference proteome</keyword>